<evidence type="ECO:0000256" key="5">
    <source>
        <dbReference type="ARBA" id="ARBA00048791"/>
    </source>
</evidence>
<keyword evidence="4 6" id="KW-0704">Schiff base</keyword>
<dbReference type="EMBL" id="JBHRZS010000007">
    <property type="protein sequence ID" value="MFC3880510.1"/>
    <property type="molecule type" value="Genomic_DNA"/>
</dbReference>
<comment type="similarity">
    <text evidence="1 6">Belongs to the DeoC/FbaB aldolase family. DeoC type 1 subfamily.</text>
</comment>
<feature type="active site" description="Schiff-base intermediate with acetaldehyde" evidence="6">
    <location>
        <position position="159"/>
    </location>
</feature>
<gene>
    <name evidence="6 7" type="primary">deoC</name>
    <name evidence="7" type="ORF">ACFOSV_10000</name>
</gene>
<dbReference type="Proteomes" id="UP001595805">
    <property type="component" value="Unassembled WGS sequence"/>
</dbReference>
<evidence type="ECO:0000256" key="2">
    <source>
        <dbReference type="ARBA" id="ARBA00022490"/>
    </source>
</evidence>
<keyword evidence="8" id="KW-1185">Reference proteome</keyword>
<dbReference type="Pfam" id="PF01791">
    <property type="entry name" value="DeoC"/>
    <property type="match status" value="1"/>
</dbReference>
<dbReference type="InterPro" id="IPR002915">
    <property type="entry name" value="DeoC/FbaB/LacD_aldolase"/>
</dbReference>
<keyword evidence="2 6" id="KW-0963">Cytoplasm</keyword>
<organism evidence="7 8">
    <name type="scientific">Algoriphagus namhaensis</name>
    <dbReference type="NCBI Taxonomy" id="915353"/>
    <lineage>
        <taxon>Bacteria</taxon>
        <taxon>Pseudomonadati</taxon>
        <taxon>Bacteroidota</taxon>
        <taxon>Cytophagia</taxon>
        <taxon>Cytophagales</taxon>
        <taxon>Cyclobacteriaceae</taxon>
        <taxon>Algoriphagus</taxon>
    </lineage>
</organism>
<dbReference type="InterPro" id="IPR013785">
    <property type="entry name" value="Aldolase_TIM"/>
</dbReference>
<dbReference type="HAMAP" id="MF_00114">
    <property type="entry name" value="DeoC_type1"/>
    <property type="match status" value="1"/>
</dbReference>
<dbReference type="EC" id="4.1.2.4" evidence="6"/>
<dbReference type="InterPro" id="IPR028581">
    <property type="entry name" value="DeoC_typeI"/>
</dbReference>
<evidence type="ECO:0000256" key="3">
    <source>
        <dbReference type="ARBA" id="ARBA00023239"/>
    </source>
</evidence>
<dbReference type="PANTHER" id="PTHR10889:SF1">
    <property type="entry name" value="DEOXYRIBOSE-PHOSPHATE ALDOLASE"/>
    <property type="match status" value="1"/>
</dbReference>
<name>A0ABV8ASC3_9BACT</name>
<comment type="function">
    <text evidence="6">Catalyzes a reversible aldol reaction between acetaldehyde and D-glyceraldehyde 3-phosphate to generate 2-deoxy-D-ribose 5-phosphate.</text>
</comment>
<evidence type="ECO:0000256" key="1">
    <source>
        <dbReference type="ARBA" id="ARBA00010936"/>
    </source>
</evidence>
<feature type="active site" description="Proton donor/acceptor" evidence="6">
    <location>
        <position position="94"/>
    </location>
</feature>
<comment type="subcellular location">
    <subcellularLocation>
        <location evidence="6">Cytoplasm</location>
    </subcellularLocation>
</comment>
<comment type="pathway">
    <text evidence="6">Carbohydrate degradation; 2-deoxy-D-ribose 1-phosphate degradation; D-glyceraldehyde 3-phosphate and acetaldehyde from 2-deoxy-alpha-D-ribose 1-phosphate: step 2/2.</text>
</comment>
<reference evidence="8" key="1">
    <citation type="journal article" date="2019" name="Int. J. Syst. Evol. Microbiol.">
        <title>The Global Catalogue of Microorganisms (GCM) 10K type strain sequencing project: providing services to taxonomists for standard genome sequencing and annotation.</title>
        <authorList>
            <consortium name="The Broad Institute Genomics Platform"/>
            <consortium name="The Broad Institute Genome Sequencing Center for Infectious Disease"/>
            <person name="Wu L."/>
            <person name="Ma J."/>
        </authorList>
    </citation>
    <scope>NUCLEOTIDE SEQUENCE [LARGE SCALE GENOMIC DNA]</scope>
    <source>
        <strain evidence="8">CCUG 60523</strain>
    </source>
</reference>
<feature type="active site" description="Proton donor/acceptor" evidence="6">
    <location>
        <position position="198"/>
    </location>
</feature>
<dbReference type="SUPFAM" id="SSF51569">
    <property type="entry name" value="Aldolase"/>
    <property type="match status" value="1"/>
</dbReference>
<keyword evidence="3 6" id="KW-0456">Lyase</keyword>
<proteinExistence type="inferred from homology"/>
<comment type="catalytic activity">
    <reaction evidence="5 6">
        <text>2-deoxy-D-ribose 5-phosphate = D-glyceraldehyde 3-phosphate + acetaldehyde</text>
        <dbReference type="Rhea" id="RHEA:12821"/>
        <dbReference type="ChEBI" id="CHEBI:15343"/>
        <dbReference type="ChEBI" id="CHEBI:59776"/>
        <dbReference type="ChEBI" id="CHEBI:62877"/>
        <dbReference type="EC" id="4.1.2.4"/>
    </reaction>
</comment>
<accession>A0ABV8ASC3</accession>
<dbReference type="Gene3D" id="3.20.20.70">
    <property type="entry name" value="Aldolase class I"/>
    <property type="match status" value="1"/>
</dbReference>
<dbReference type="PIRSF" id="PIRSF001357">
    <property type="entry name" value="DeoC"/>
    <property type="match status" value="1"/>
</dbReference>
<protein>
    <recommendedName>
        <fullName evidence="6">Deoxyribose-phosphate aldolase</fullName>
        <shortName evidence="6">DERA</shortName>
        <ecNumber evidence="6">4.1.2.4</ecNumber>
    </recommendedName>
    <alternativeName>
        <fullName evidence="6">2-deoxy-D-ribose 5-phosphate aldolase</fullName>
    </alternativeName>
    <alternativeName>
        <fullName evidence="6">Phosphodeoxyriboaldolase</fullName>
        <shortName evidence="6">Deoxyriboaldolase</shortName>
    </alternativeName>
</protein>
<dbReference type="CDD" id="cd00959">
    <property type="entry name" value="DeoC"/>
    <property type="match status" value="1"/>
</dbReference>
<evidence type="ECO:0000256" key="4">
    <source>
        <dbReference type="ARBA" id="ARBA00023270"/>
    </source>
</evidence>
<dbReference type="RefSeq" id="WP_377905868.1">
    <property type="nucleotide sequence ID" value="NZ_JBHRZS010000007.1"/>
</dbReference>
<sequence length="252" mass="27720">MNFTLKEVAKMIDHSLLHPTMTDRELEEGCRLALEYNVAAVCVKPYFVKETAKILKGSTVKVCSVIGFPHGNNTTKLKVLETRQACKDGATEIDMVVNCGKVLGEDWKYVRKEIKAVNKECEKKGAILKVIFENDFLPEDKFKIKLCKICSKIGVAFVKTSTGYGFVKGPDGKYGYQGATEHDLNLMRKYSGPKVQIKAAGGVRTLDGLLKVREMGCTRLGASATVAILEEAKTRLGLSSGQKQSKEDPSGY</sequence>
<comment type="caution">
    <text evidence="7">The sequence shown here is derived from an EMBL/GenBank/DDBJ whole genome shotgun (WGS) entry which is preliminary data.</text>
</comment>
<dbReference type="SMART" id="SM01133">
    <property type="entry name" value="DeoC"/>
    <property type="match status" value="1"/>
</dbReference>
<dbReference type="GO" id="GO:0004139">
    <property type="term" value="F:deoxyribose-phosphate aldolase activity"/>
    <property type="evidence" value="ECO:0007669"/>
    <property type="project" value="UniProtKB-EC"/>
</dbReference>
<dbReference type="NCBIfam" id="TIGR00126">
    <property type="entry name" value="deoC"/>
    <property type="match status" value="1"/>
</dbReference>
<dbReference type="InterPro" id="IPR011343">
    <property type="entry name" value="DeoC"/>
</dbReference>
<evidence type="ECO:0000313" key="7">
    <source>
        <dbReference type="EMBL" id="MFC3880510.1"/>
    </source>
</evidence>
<evidence type="ECO:0000313" key="8">
    <source>
        <dbReference type="Proteomes" id="UP001595805"/>
    </source>
</evidence>
<dbReference type="PANTHER" id="PTHR10889">
    <property type="entry name" value="DEOXYRIBOSE-PHOSPHATE ALDOLASE"/>
    <property type="match status" value="1"/>
</dbReference>
<evidence type="ECO:0000256" key="6">
    <source>
        <dbReference type="HAMAP-Rule" id="MF_00114"/>
    </source>
</evidence>